<dbReference type="Pfam" id="PF03466">
    <property type="entry name" value="LysR_substrate"/>
    <property type="match status" value="1"/>
</dbReference>
<dbReference type="GO" id="GO:0003700">
    <property type="term" value="F:DNA-binding transcription factor activity"/>
    <property type="evidence" value="ECO:0007669"/>
    <property type="project" value="InterPro"/>
</dbReference>
<reference evidence="7" key="1">
    <citation type="submission" date="2016-10" db="EMBL/GenBank/DDBJ databases">
        <authorList>
            <person name="Varghese N."/>
            <person name="Submissions S."/>
        </authorList>
    </citation>
    <scope>NUCLEOTIDE SEQUENCE [LARGE SCALE GENOMIC DNA]</scope>
    <source>
        <strain evidence="7">CGMCC 1.10223</strain>
    </source>
</reference>
<dbReference type="Gene3D" id="3.40.190.290">
    <property type="match status" value="1"/>
</dbReference>
<dbReference type="InterPro" id="IPR000847">
    <property type="entry name" value="LysR_HTH_N"/>
</dbReference>
<dbReference type="Proteomes" id="UP000183410">
    <property type="component" value="Unassembled WGS sequence"/>
</dbReference>
<dbReference type="RefSeq" id="WP_046228613.1">
    <property type="nucleotide sequence ID" value="NZ_FONN01000003.1"/>
</dbReference>
<dbReference type="PROSITE" id="PS50931">
    <property type="entry name" value="HTH_LYSR"/>
    <property type="match status" value="1"/>
</dbReference>
<evidence type="ECO:0000256" key="1">
    <source>
        <dbReference type="ARBA" id="ARBA00009437"/>
    </source>
</evidence>
<evidence type="ECO:0000259" key="5">
    <source>
        <dbReference type="PROSITE" id="PS50931"/>
    </source>
</evidence>
<evidence type="ECO:0000313" key="7">
    <source>
        <dbReference type="Proteomes" id="UP000183410"/>
    </source>
</evidence>
<dbReference type="SUPFAM" id="SSF53850">
    <property type="entry name" value="Periplasmic binding protein-like II"/>
    <property type="match status" value="1"/>
</dbReference>
<dbReference type="EMBL" id="FONN01000003">
    <property type="protein sequence ID" value="SFE54602.1"/>
    <property type="molecule type" value="Genomic_DNA"/>
</dbReference>
<protein>
    <submittedName>
        <fullName evidence="6">DNA-binding transcriptional regulator, LysR family</fullName>
    </submittedName>
</protein>
<dbReference type="InterPro" id="IPR036388">
    <property type="entry name" value="WH-like_DNA-bd_sf"/>
</dbReference>
<keyword evidence="2" id="KW-0805">Transcription regulation</keyword>
<dbReference type="OrthoDB" id="9803735at2"/>
<dbReference type="SUPFAM" id="SSF46785">
    <property type="entry name" value="Winged helix' DNA-binding domain"/>
    <property type="match status" value="1"/>
</dbReference>
<proteinExistence type="inferred from homology"/>
<name>A0A1I2BEH6_9BACL</name>
<accession>A0A1I2BEH6</accession>
<dbReference type="PANTHER" id="PTHR30419">
    <property type="entry name" value="HTH-TYPE TRANSCRIPTIONAL REGULATOR YBHD"/>
    <property type="match status" value="1"/>
</dbReference>
<dbReference type="FunFam" id="1.10.10.10:FF:000001">
    <property type="entry name" value="LysR family transcriptional regulator"/>
    <property type="match status" value="1"/>
</dbReference>
<evidence type="ECO:0000256" key="3">
    <source>
        <dbReference type="ARBA" id="ARBA00023125"/>
    </source>
</evidence>
<gene>
    <name evidence="6" type="ORF">SAMN04487969_103322</name>
</gene>
<keyword evidence="4" id="KW-0804">Transcription</keyword>
<organism evidence="6 7">
    <name type="scientific">Paenibacillus algorifonticola</name>
    <dbReference type="NCBI Taxonomy" id="684063"/>
    <lineage>
        <taxon>Bacteria</taxon>
        <taxon>Bacillati</taxon>
        <taxon>Bacillota</taxon>
        <taxon>Bacilli</taxon>
        <taxon>Bacillales</taxon>
        <taxon>Paenibacillaceae</taxon>
        <taxon>Paenibacillus</taxon>
    </lineage>
</organism>
<dbReference type="PRINTS" id="PR00039">
    <property type="entry name" value="HTHLYSR"/>
</dbReference>
<dbReference type="GO" id="GO:0005829">
    <property type="term" value="C:cytosol"/>
    <property type="evidence" value="ECO:0007669"/>
    <property type="project" value="TreeGrafter"/>
</dbReference>
<feature type="domain" description="HTH lysR-type" evidence="5">
    <location>
        <begin position="1"/>
        <end position="58"/>
    </location>
</feature>
<dbReference type="InterPro" id="IPR036390">
    <property type="entry name" value="WH_DNA-bd_sf"/>
</dbReference>
<sequence length="296" mass="33184">MRIEQLRYLVEVAHSSSITLAAEKLHLSQPNISNSIAALENEIGLAIFTRTRSGTRPTAVGNNLIQMAEDILSRWDNFTETAKLNSSLLNVRLVIGATFGACTSFLPKLLTHYSEKYPLVELEITESHPSEIEERLLSGDWDVGLIGTPEEMSFKNLVAEKFLTCKIMACVGGKSPLAYKESLSMEEIGKHSIISTSERMKEELQAYGTSREIFHSKHSEVSKRVISEGLGIGFYLDISLKNDPYVMTGHIVPIPLQVEHPVDFYWLHAKKKQSLACEAFIKELNVLIPQFMRMNA</sequence>
<dbReference type="GO" id="GO:0003677">
    <property type="term" value="F:DNA binding"/>
    <property type="evidence" value="ECO:0007669"/>
    <property type="project" value="UniProtKB-KW"/>
</dbReference>
<dbReference type="PANTHER" id="PTHR30419:SF28">
    <property type="entry name" value="HTH-TYPE TRANSCRIPTIONAL REGULATOR BSDA"/>
    <property type="match status" value="1"/>
</dbReference>
<dbReference type="Gene3D" id="1.10.10.10">
    <property type="entry name" value="Winged helix-like DNA-binding domain superfamily/Winged helix DNA-binding domain"/>
    <property type="match status" value="1"/>
</dbReference>
<evidence type="ECO:0000313" key="6">
    <source>
        <dbReference type="EMBL" id="SFE54602.1"/>
    </source>
</evidence>
<dbReference type="CDD" id="cd05466">
    <property type="entry name" value="PBP2_LTTR_substrate"/>
    <property type="match status" value="1"/>
</dbReference>
<dbReference type="Pfam" id="PF00126">
    <property type="entry name" value="HTH_1"/>
    <property type="match status" value="1"/>
</dbReference>
<evidence type="ECO:0000256" key="2">
    <source>
        <dbReference type="ARBA" id="ARBA00023015"/>
    </source>
</evidence>
<dbReference type="InterPro" id="IPR005119">
    <property type="entry name" value="LysR_subst-bd"/>
</dbReference>
<keyword evidence="7" id="KW-1185">Reference proteome</keyword>
<dbReference type="AlphaFoldDB" id="A0A1I2BEH6"/>
<keyword evidence="3 6" id="KW-0238">DNA-binding</keyword>
<dbReference type="InterPro" id="IPR050950">
    <property type="entry name" value="HTH-type_LysR_regulators"/>
</dbReference>
<comment type="similarity">
    <text evidence="1">Belongs to the LysR transcriptional regulatory family.</text>
</comment>
<evidence type="ECO:0000256" key="4">
    <source>
        <dbReference type="ARBA" id="ARBA00023163"/>
    </source>
</evidence>